<evidence type="ECO:0000313" key="3">
    <source>
        <dbReference type="EMBL" id="TYC17110.1"/>
    </source>
</evidence>
<evidence type="ECO:0000256" key="1">
    <source>
        <dbReference type="SAM" id="SignalP"/>
    </source>
</evidence>
<evidence type="ECO:0000259" key="2">
    <source>
        <dbReference type="PROSITE" id="PS50835"/>
    </source>
</evidence>
<dbReference type="EMBL" id="VSKN01000002">
    <property type="protein sequence ID" value="TYC17110.1"/>
    <property type="molecule type" value="Genomic_DNA"/>
</dbReference>
<sequence length="1603" mass="175506">MLRKLTYFTSLFICFITHLNAQQIAVDNSLSAQQLIETNLAEGCVQISNVTSSVNGSINGFASFGYFEQEASNFPFQNGIVLSTGNVSSAGGVSNTSPLNEGESDWLTDPDLETALGISNTLNATSIEFDFISASSAIQFNYILASEEYFREYPCMYSDGFAFLIKEVGTTSPYQNIAVIPGTSTPVNTNTIHDDIVGFCPAENEQYFEGYNIGDTNFNGRTTVLSATANITPNTQYHIKLVIADQNDRNFDSAVFIEGNSFTDSIDLGADILSCSASAILNAETNNPQAVYSWYEDGVLLSNETTSTLAVNTSASYMVEITVPFSNATCNFNDTIQVTLNTVQAGPEISDFELCDDNSNDGSEVFELTTKDNEMLAGLPNANYTISYHNSLQDAESGSNSVSTITNATNPETVFIRAVDTSSECVYISTVNLIVNSLPIITDPDNLDVCNNGSGDVYLTDNDTTITNNNAQLSVTYHYIQNDATTGSNAIASPYTPQNTTETLFIRVVNVNSGCTAFTTITLELLESPSVNNGTQQISACELDDDGFESFDLTSVLEAIITDTTNTIITYHITIEDANSGENPIDNPSDFTNTIPNVQTVYVRIQNDSNSCYEIVAIELHTNILETGTNIRDFSTCDEAPDDGAAPFDLVSITDIIANGLPDITITFYETQEDLDNNTNPIDSSVSYTVLTSQTLFIAIENPDCFHYANIELFVNPSVHIINTDTLTFCDTDNDALTAIDLDSFNGILSEGIAMPSVRYFNSETDAETDVNALPSIFNNTQNPTQLFVRVTNDTTGCYAIQPVTINVLPAPATNAISDIIICDDDQDGLSTVNLENLNTSISTDDDIEISYFPTINDANSSENEITNTLNYQAQTTTIYAKVSYTATGCFALVPITFIVNTLPEFIPITNFIHCESDGNQIADFLFSEKDNEILNGQQGKEVLYFETENNAINNVNPIDKTVLYNNTSQTQTIYIRVENTTDTSCFGVSSFTIEVGSIPVYNTPISVFLCDDISNDAVAEFSLSDIASQIALNSPQNLDITFHITQEDAENQENTLPDNFTNTVNPQELFVSVDNSTYCKGIASFTLNVVQSPEINPAPDMQVCDTNSDGSVSFDLTVAEVEVLQIRQDNSVITYYENATDLENNANPITDPTNYSNTSNPQTVYIEVTNTVSNCAVSVPIALIVNLPPTIATLPLIEECENTDNTFDLNAMIPELIGNQENVAVSFYTSQEDAVLETNPLSTFYIYPTNYETIYVRAEFIATQCVSFNNFSFRVNPLPIASFVPDLEACDDDYDALLIFDLSQQTPLVLGSLNTNDYTVSYFETEDNAESNTNAISSTLYPASHNQSIYIRLENNSTHCFTTTRFTTIIHPKPIVDITDQVICLDNLPLTVTAETGYSTDTYLWSTGEITPNIIIENIGSYWVTVTTDFGCITTAPFNVLESESAEITFTETIDFSNPNNITVSISGIGNYLYQLDEQNPQEANVFTNVALGPHTITVIDLYGCNSTTKDVVIIDAPQFVTPNGDGYFDTWHITGVSQLPGTVVTIFDRYGKLLKILKHNSRGWDGNYNGNAMPATDYWYLAKVVKGAISFEVKGHFALRR</sequence>
<dbReference type="PROSITE" id="PS50835">
    <property type="entry name" value="IG_LIKE"/>
    <property type="match status" value="1"/>
</dbReference>
<dbReference type="NCBIfam" id="TIGR04131">
    <property type="entry name" value="Bac_Flav_CTERM"/>
    <property type="match status" value="1"/>
</dbReference>
<feature type="signal peptide" evidence="1">
    <location>
        <begin position="1"/>
        <end position="21"/>
    </location>
</feature>
<dbReference type="NCBIfam" id="NF038133">
    <property type="entry name" value="choice_anch_L"/>
    <property type="match status" value="1"/>
</dbReference>
<dbReference type="Proteomes" id="UP000323621">
    <property type="component" value="Unassembled WGS sequence"/>
</dbReference>
<dbReference type="Pfam" id="PF13585">
    <property type="entry name" value="CHU_C"/>
    <property type="match status" value="1"/>
</dbReference>
<dbReference type="InterPro" id="IPR007110">
    <property type="entry name" value="Ig-like_dom"/>
</dbReference>
<evidence type="ECO:0000313" key="4">
    <source>
        <dbReference type="Proteomes" id="UP000323621"/>
    </source>
</evidence>
<gene>
    <name evidence="3" type="ORF">ES677_02720</name>
</gene>
<accession>A0ABY3MDM7</accession>
<proteinExistence type="predicted"/>
<keyword evidence="4" id="KW-1185">Reference proteome</keyword>
<dbReference type="RefSeq" id="WP_148380360.1">
    <property type="nucleotide sequence ID" value="NZ_VSKN01000002.1"/>
</dbReference>
<organism evidence="3 4">
    <name type="scientific">Bizionia gelidisalsuginis</name>
    <dbReference type="NCBI Taxonomy" id="291188"/>
    <lineage>
        <taxon>Bacteria</taxon>
        <taxon>Pseudomonadati</taxon>
        <taxon>Bacteroidota</taxon>
        <taxon>Flavobacteriia</taxon>
        <taxon>Flavobacteriales</taxon>
        <taxon>Flavobacteriaceae</taxon>
        <taxon>Bizionia</taxon>
    </lineage>
</organism>
<feature type="domain" description="Ig-like" evidence="2">
    <location>
        <begin position="233"/>
        <end position="341"/>
    </location>
</feature>
<protein>
    <submittedName>
        <fullName evidence="3">T9SS type B sorting domain-containing protein</fullName>
    </submittedName>
</protein>
<reference evidence="3 4" key="1">
    <citation type="submission" date="2019-08" db="EMBL/GenBank/DDBJ databases">
        <title>Genomes of Antarctic Bizionia species.</title>
        <authorList>
            <person name="Bowman J.P."/>
        </authorList>
    </citation>
    <scope>NUCLEOTIDE SEQUENCE [LARGE SCALE GENOMIC DNA]</scope>
    <source>
        <strain evidence="3 4">IC164</strain>
    </source>
</reference>
<feature type="chain" id="PRO_5046564445" evidence="1">
    <location>
        <begin position="22"/>
        <end position="1603"/>
    </location>
</feature>
<dbReference type="InterPro" id="IPR026341">
    <property type="entry name" value="T9SS_type_B"/>
</dbReference>
<comment type="caution">
    <text evidence="3">The sequence shown here is derived from an EMBL/GenBank/DDBJ whole genome shotgun (WGS) entry which is preliminary data.</text>
</comment>
<dbReference type="InterPro" id="IPR049804">
    <property type="entry name" value="Choice_anch_L"/>
</dbReference>
<name>A0ABY3MDM7_9FLAO</name>
<keyword evidence="1" id="KW-0732">Signal</keyword>